<dbReference type="Proteomes" id="UP000821837">
    <property type="component" value="Unassembled WGS sequence"/>
</dbReference>
<proteinExistence type="predicted"/>
<sequence length="152" mass="15994">MSHVVSTLLSDVAGECDDVLSVPHLSAASSNTECGRAWTQKTVLDAAPKAADPESPLLREFILQRVLPNLVPVLAAAGEMPLEKPTELADRIANYSGAGTAVASATVMTADTKARQSRIEDKIDRLAASITAIRISAPGLYHGSSRSRSCSH</sequence>
<reference evidence="1" key="1">
    <citation type="journal article" date="2020" name="Cell">
        <title>Large-Scale Comparative Analyses of Tick Genomes Elucidate Their Genetic Diversity and Vector Capacities.</title>
        <authorList>
            <consortium name="Tick Genome and Microbiome Consortium (TIGMIC)"/>
            <person name="Jia N."/>
            <person name="Wang J."/>
            <person name="Shi W."/>
            <person name="Du L."/>
            <person name="Sun Y."/>
            <person name="Zhan W."/>
            <person name="Jiang J.F."/>
            <person name="Wang Q."/>
            <person name="Zhang B."/>
            <person name="Ji P."/>
            <person name="Bell-Sakyi L."/>
            <person name="Cui X.M."/>
            <person name="Yuan T.T."/>
            <person name="Jiang B.G."/>
            <person name="Yang W.F."/>
            <person name="Lam T.T."/>
            <person name="Chang Q.C."/>
            <person name="Ding S.J."/>
            <person name="Wang X.J."/>
            <person name="Zhu J.G."/>
            <person name="Ruan X.D."/>
            <person name="Zhao L."/>
            <person name="Wei J.T."/>
            <person name="Ye R.Z."/>
            <person name="Que T.C."/>
            <person name="Du C.H."/>
            <person name="Zhou Y.H."/>
            <person name="Cheng J.X."/>
            <person name="Dai P.F."/>
            <person name="Guo W.B."/>
            <person name="Han X.H."/>
            <person name="Huang E.J."/>
            <person name="Li L.F."/>
            <person name="Wei W."/>
            <person name="Gao Y.C."/>
            <person name="Liu J.Z."/>
            <person name="Shao H.Z."/>
            <person name="Wang X."/>
            <person name="Wang C.C."/>
            <person name="Yang T.C."/>
            <person name="Huo Q.B."/>
            <person name="Li W."/>
            <person name="Chen H.Y."/>
            <person name="Chen S.E."/>
            <person name="Zhou L.G."/>
            <person name="Ni X.B."/>
            <person name="Tian J.H."/>
            <person name="Sheng Y."/>
            <person name="Liu T."/>
            <person name="Pan Y.S."/>
            <person name="Xia L.Y."/>
            <person name="Li J."/>
            <person name="Zhao F."/>
            <person name="Cao W.C."/>
        </authorList>
    </citation>
    <scope>NUCLEOTIDE SEQUENCE</scope>
    <source>
        <strain evidence="1">Rsan-2018</strain>
    </source>
</reference>
<evidence type="ECO:0000313" key="1">
    <source>
        <dbReference type="EMBL" id="KAH7985258.1"/>
    </source>
</evidence>
<evidence type="ECO:0000313" key="2">
    <source>
        <dbReference type="Proteomes" id="UP000821837"/>
    </source>
</evidence>
<protein>
    <submittedName>
        <fullName evidence="1">Uncharacterized protein</fullName>
    </submittedName>
</protein>
<organism evidence="1 2">
    <name type="scientific">Rhipicephalus sanguineus</name>
    <name type="common">Brown dog tick</name>
    <name type="synonym">Ixodes sanguineus</name>
    <dbReference type="NCBI Taxonomy" id="34632"/>
    <lineage>
        <taxon>Eukaryota</taxon>
        <taxon>Metazoa</taxon>
        <taxon>Ecdysozoa</taxon>
        <taxon>Arthropoda</taxon>
        <taxon>Chelicerata</taxon>
        <taxon>Arachnida</taxon>
        <taxon>Acari</taxon>
        <taxon>Parasitiformes</taxon>
        <taxon>Ixodida</taxon>
        <taxon>Ixodoidea</taxon>
        <taxon>Ixodidae</taxon>
        <taxon>Rhipicephalinae</taxon>
        <taxon>Rhipicephalus</taxon>
        <taxon>Rhipicephalus</taxon>
    </lineage>
</organism>
<accession>A0A9D4YRE4</accession>
<dbReference type="AlphaFoldDB" id="A0A9D4YRE4"/>
<gene>
    <name evidence="1" type="ORF">HPB52_024222</name>
</gene>
<dbReference type="EMBL" id="JABSTV010001028">
    <property type="protein sequence ID" value="KAH7985258.1"/>
    <property type="molecule type" value="Genomic_DNA"/>
</dbReference>
<comment type="caution">
    <text evidence="1">The sequence shown here is derived from an EMBL/GenBank/DDBJ whole genome shotgun (WGS) entry which is preliminary data.</text>
</comment>
<name>A0A9D4YRE4_RHISA</name>
<keyword evidence="2" id="KW-1185">Reference proteome</keyword>
<reference evidence="1" key="2">
    <citation type="submission" date="2021-09" db="EMBL/GenBank/DDBJ databases">
        <authorList>
            <person name="Jia N."/>
            <person name="Wang J."/>
            <person name="Shi W."/>
            <person name="Du L."/>
            <person name="Sun Y."/>
            <person name="Zhan W."/>
            <person name="Jiang J."/>
            <person name="Wang Q."/>
            <person name="Zhang B."/>
            <person name="Ji P."/>
            <person name="Sakyi L.B."/>
            <person name="Cui X."/>
            <person name="Yuan T."/>
            <person name="Jiang B."/>
            <person name="Yang W."/>
            <person name="Lam T.T.-Y."/>
            <person name="Chang Q."/>
            <person name="Ding S."/>
            <person name="Wang X."/>
            <person name="Zhu J."/>
            <person name="Ruan X."/>
            <person name="Zhao L."/>
            <person name="Wei J."/>
            <person name="Que T."/>
            <person name="Du C."/>
            <person name="Cheng J."/>
            <person name="Dai P."/>
            <person name="Han X."/>
            <person name="Huang E."/>
            <person name="Gao Y."/>
            <person name="Liu J."/>
            <person name="Shao H."/>
            <person name="Ye R."/>
            <person name="Li L."/>
            <person name="Wei W."/>
            <person name="Wang X."/>
            <person name="Wang C."/>
            <person name="Huo Q."/>
            <person name="Li W."/>
            <person name="Guo W."/>
            <person name="Chen H."/>
            <person name="Chen S."/>
            <person name="Zhou L."/>
            <person name="Zhou L."/>
            <person name="Ni X."/>
            <person name="Tian J."/>
            <person name="Zhou Y."/>
            <person name="Sheng Y."/>
            <person name="Liu T."/>
            <person name="Pan Y."/>
            <person name="Xia L."/>
            <person name="Li J."/>
            <person name="Zhao F."/>
            <person name="Cao W."/>
        </authorList>
    </citation>
    <scope>NUCLEOTIDE SEQUENCE</scope>
    <source>
        <strain evidence="1">Rsan-2018</strain>
        <tissue evidence="1">Larvae</tissue>
    </source>
</reference>